<sequence length="155" mass="17109">MQIDSVLCICTGNICRSPLAEGLFRKRAQSLRVASAGIGAVVAGTMPDAAANIATREHFDLDSHRGKQVTRPMLQQHDLVMVMEAGQKQWLVANYPESRGRVFLLTHWISGDDIADPYRLNSEVFEQVYSEIEAGVDSWVARLKPAIDGRNRTAG</sequence>
<keyword evidence="3" id="KW-0378">Hydrolase</keyword>
<dbReference type="PRINTS" id="PR00719">
    <property type="entry name" value="LMWPTPASE"/>
</dbReference>
<proteinExistence type="inferred from homology"/>
<evidence type="ECO:0000313" key="8">
    <source>
        <dbReference type="Proteomes" id="UP001460888"/>
    </source>
</evidence>
<dbReference type="SUPFAM" id="SSF52788">
    <property type="entry name" value="Phosphotyrosine protein phosphatases I"/>
    <property type="match status" value="1"/>
</dbReference>
<dbReference type="Pfam" id="PF01451">
    <property type="entry name" value="LMWPc"/>
    <property type="match status" value="1"/>
</dbReference>
<evidence type="ECO:0000256" key="5">
    <source>
        <dbReference type="ARBA" id="ARBA00051722"/>
    </source>
</evidence>
<evidence type="ECO:0000259" key="6">
    <source>
        <dbReference type="SMART" id="SM00226"/>
    </source>
</evidence>
<evidence type="ECO:0000313" key="7">
    <source>
        <dbReference type="EMBL" id="MES1927754.1"/>
    </source>
</evidence>
<comment type="similarity">
    <text evidence="1">Belongs to the low molecular weight phosphotyrosine protein phosphatase family.</text>
</comment>
<accession>A0ABV2AVU9</accession>
<dbReference type="Proteomes" id="UP001460888">
    <property type="component" value="Unassembled WGS sequence"/>
</dbReference>
<gene>
    <name evidence="7" type="ORF">SADO_00820</name>
</gene>
<dbReference type="CDD" id="cd16343">
    <property type="entry name" value="LMWPTP"/>
    <property type="match status" value="1"/>
</dbReference>
<dbReference type="SMART" id="SM00226">
    <property type="entry name" value="LMWPc"/>
    <property type="match status" value="1"/>
</dbReference>
<comment type="caution">
    <text evidence="7">The sequence shown here is derived from an EMBL/GenBank/DDBJ whole genome shotgun (WGS) entry which is preliminary data.</text>
</comment>
<feature type="domain" description="Phosphotyrosine protein phosphatase I" evidence="6">
    <location>
        <begin position="4"/>
        <end position="142"/>
    </location>
</feature>
<keyword evidence="4" id="KW-0904">Protein phosphatase</keyword>
<protein>
    <recommendedName>
        <fullName evidence="2">protein-tyrosine-phosphatase</fullName>
        <ecNumber evidence="2">3.1.3.48</ecNumber>
    </recommendedName>
</protein>
<dbReference type="RefSeq" id="WP_353108418.1">
    <property type="nucleotide sequence ID" value="NZ_APND01000001.1"/>
</dbReference>
<dbReference type="InterPro" id="IPR050438">
    <property type="entry name" value="LMW_PTPase"/>
</dbReference>
<keyword evidence="8" id="KW-1185">Reference proteome</keyword>
<name>A0ABV2AVU9_9GAMM</name>
<evidence type="ECO:0000256" key="4">
    <source>
        <dbReference type="ARBA" id="ARBA00022912"/>
    </source>
</evidence>
<dbReference type="InterPro" id="IPR017867">
    <property type="entry name" value="Tyr_phospatase_low_mol_wt"/>
</dbReference>
<evidence type="ECO:0000256" key="2">
    <source>
        <dbReference type="ARBA" id="ARBA00013064"/>
    </source>
</evidence>
<reference evidence="7 8" key="1">
    <citation type="submission" date="2013-03" db="EMBL/GenBank/DDBJ databases">
        <title>Salinisphaera dokdonensis CL-ES53 Genome Sequencing.</title>
        <authorList>
            <person name="Li C."/>
            <person name="Lai Q."/>
            <person name="Shao Z."/>
        </authorList>
    </citation>
    <scope>NUCLEOTIDE SEQUENCE [LARGE SCALE GENOMIC DNA]</scope>
    <source>
        <strain evidence="7 8">CL-ES53</strain>
    </source>
</reference>
<dbReference type="Gene3D" id="3.40.50.2300">
    <property type="match status" value="1"/>
</dbReference>
<organism evidence="7 8">
    <name type="scientific">Salinisphaera dokdonensis CL-ES53</name>
    <dbReference type="NCBI Taxonomy" id="1304272"/>
    <lineage>
        <taxon>Bacteria</taxon>
        <taxon>Pseudomonadati</taxon>
        <taxon>Pseudomonadota</taxon>
        <taxon>Gammaproteobacteria</taxon>
        <taxon>Salinisphaerales</taxon>
        <taxon>Salinisphaeraceae</taxon>
        <taxon>Salinisphaera</taxon>
    </lineage>
</organism>
<dbReference type="InterPro" id="IPR023485">
    <property type="entry name" value="Ptyr_pPase"/>
</dbReference>
<dbReference type="PANTHER" id="PTHR11717">
    <property type="entry name" value="LOW MOLECULAR WEIGHT PROTEIN TYROSINE PHOSPHATASE"/>
    <property type="match status" value="1"/>
</dbReference>
<comment type="catalytic activity">
    <reaction evidence="5">
        <text>O-phospho-L-tyrosyl-[protein] + H2O = L-tyrosyl-[protein] + phosphate</text>
        <dbReference type="Rhea" id="RHEA:10684"/>
        <dbReference type="Rhea" id="RHEA-COMP:10136"/>
        <dbReference type="Rhea" id="RHEA-COMP:20101"/>
        <dbReference type="ChEBI" id="CHEBI:15377"/>
        <dbReference type="ChEBI" id="CHEBI:43474"/>
        <dbReference type="ChEBI" id="CHEBI:46858"/>
        <dbReference type="ChEBI" id="CHEBI:61978"/>
        <dbReference type="EC" id="3.1.3.48"/>
    </reaction>
</comment>
<dbReference type="EMBL" id="APND01000001">
    <property type="protein sequence ID" value="MES1927754.1"/>
    <property type="molecule type" value="Genomic_DNA"/>
</dbReference>
<dbReference type="EC" id="3.1.3.48" evidence="2"/>
<dbReference type="InterPro" id="IPR036196">
    <property type="entry name" value="Ptyr_pPase_sf"/>
</dbReference>
<evidence type="ECO:0000256" key="1">
    <source>
        <dbReference type="ARBA" id="ARBA00011063"/>
    </source>
</evidence>
<evidence type="ECO:0000256" key="3">
    <source>
        <dbReference type="ARBA" id="ARBA00022801"/>
    </source>
</evidence>
<dbReference type="PANTHER" id="PTHR11717:SF31">
    <property type="entry name" value="LOW MOLECULAR WEIGHT PROTEIN-TYROSINE-PHOSPHATASE ETP-RELATED"/>
    <property type="match status" value="1"/>
</dbReference>